<dbReference type="RefSeq" id="XP_009171683.1">
    <property type="nucleotide sequence ID" value="XM_009173419.1"/>
</dbReference>
<gene>
    <name evidence="1" type="ORF">T265_07799</name>
</gene>
<accession>A0A074ZMH8</accession>
<dbReference type="EMBL" id="KL596805">
    <property type="protein sequence ID" value="KER24565.1"/>
    <property type="molecule type" value="Genomic_DNA"/>
</dbReference>
<organism evidence="1 2">
    <name type="scientific">Opisthorchis viverrini</name>
    <name type="common">Southeast Asian liver fluke</name>
    <dbReference type="NCBI Taxonomy" id="6198"/>
    <lineage>
        <taxon>Eukaryota</taxon>
        <taxon>Metazoa</taxon>
        <taxon>Spiralia</taxon>
        <taxon>Lophotrochozoa</taxon>
        <taxon>Platyhelminthes</taxon>
        <taxon>Trematoda</taxon>
        <taxon>Digenea</taxon>
        <taxon>Opisthorchiida</taxon>
        <taxon>Opisthorchiata</taxon>
        <taxon>Opisthorchiidae</taxon>
        <taxon>Opisthorchis</taxon>
    </lineage>
</organism>
<dbReference type="Proteomes" id="UP000054324">
    <property type="component" value="Unassembled WGS sequence"/>
</dbReference>
<sequence>MWTLCGNVYDKSGREEKAVLMSSTSYEEASGEFTIPSQMELQVICFSVDSSYDVCDPSECSASTHSKRIRKRHLDSFRYEQDIRLSTSVKENKRRGFGKFERGERREDK</sequence>
<reference evidence="1 2" key="1">
    <citation type="submission" date="2013-11" db="EMBL/GenBank/DDBJ databases">
        <title>Opisthorchis viverrini - life in the bile duct.</title>
        <authorList>
            <person name="Young N.D."/>
            <person name="Nagarajan N."/>
            <person name="Lin S.J."/>
            <person name="Korhonen P.K."/>
            <person name="Jex A.R."/>
            <person name="Hall R.S."/>
            <person name="Safavi-Hemami H."/>
            <person name="Kaewkong W."/>
            <person name="Bertrand D."/>
            <person name="Gao S."/>
            <person name="Seet Q."/>
            <person name="Wongkham S."/>
            <person name="Teh B.T."/>
            <person name="Wongkham C."/>
            <person name="Intapan P.M."/>
            <person name="Maleewong W."/>
            <person name="Yang X."/>
            <person name="Hu M."/>
            <person name="Wang Z."/>
            <person name="Hofmann A."/>
            <person name="Sternberg P.W."/>
            <person name="Tan P."/>
            <person name="Wang J."/>
            <person name="Gasser R.B."/>
        </authorList>
    </citation>
    <scope>NUCLEOTIDE SEQUENCE [LARGE SCALE GENOMIC DNA]</scope>
</reference>
<proteinExistence type="predicted"/>
<evidence type="ECO:0000313" key="1">
    <source>
        <dbReference type="EMBL" id="KER24565.1"/>
    </source>
</evidence>
<protein>
    <submittedName>
        <fullName evidence="1">Uncharacterized protein</fullName>
    </submittedName>
</protein>
<dbReference type="AlphaFoldDB" id="A0A074ZMH8"/>
<dbReference type="CTD" id="20321978"/>
<evidence type="ECO:0000313" key="2">
    <source>
        <dbReference type="Proteomes" id="UP000054324"/>
    </source>
</evidence>
<dbReference type="KEGG" id="ovi:T265_07799"/>
<dbReference type="GeneID" id="20321978"/>
<name>A0A074ZMH8_OPIVI</name>
<keyword evidence="2" id="KW-1185">Reference proteome</keyword>